<gene>
    <name evidence="1" type="ORF">QPX23_10040</name>
</gene>
<comment type="caution">
    <text evidence="1">The sequence shown here is derived from an EMBL/GenBank/DDBJ whole genome shotgun (WGS) entry which is preliminary data.</text>
</comment>
<evidence type="ECO:0000313" key="2">
    <source>
        <dbReference type="Proteomes" id="UP001239759"/>
    </source>
</evidence>
<dbReference type="Proteomes" id="UP001239759">
    <property type="component" value="Unassembled WGS sequence"/>
</dbReference>
<organism evidence="1 2">
    <name type="scientific">Corynebacterium pseudodiphtheriticum</name>
    <dbReference type="NCBI Taxonomy" id="37637"/>
    <lineage>
        <taxon>Bacteria</taxon>
        <taxon>Bacillati</taxon>
        <taxon>Actinomycetota</taxon>
        <taxon>Actinomycetes</taxon>
        <taxon>Mycobacteriales</taxon>
        <taxon>Corynebacteriaceae</taxon>
        <taxon>Corynebacterium</taxon>
    </lineage>
</organism>
<evidence type="ECO:0008006" key="3">
    <source>
        <dbReference type="Google" id="ProtNLM"/>
    </source>
</evidence>
<keyword evidence="2" id="KW-1185">Reference proteome</keyword>
<protein>
    <recommendedName>
        <fullName evidence="3">DUF2442 domain-containing protein</fullName>
    </recommendedName>
</protein>
<dbReference type="EMBL" id="JASNUQ010000021">
    <property type="protein sequence ID" value="MDK4291048.1"/>
    <property type="molecule type" value="Genomic_DNA"/>
</dbReference>
<name>A0ABT7FZ78_9CORY</name>
<sequence>MELLKGPLWEMGDCGDTHPNEHFVRIRLHDDSAIAEFTLNELCSFFGINGPDCLRMQFKVWHDLGAFAWEPVDELHLEARPFAEYFSSSKVPGCYSPQPLPEPTNGRVEWGMKKEL</sequence>
<evidence type="ECO:0000313" key="1">
    <source>
        <dbReference type="EMBL" id="MDK4291048.1"/>
    </source>
</evidence>
<reference evidence="1 2" key="1">
    <citation type="submission" date="2023-05" db="EMBL/GenBank/DDBJ databases">
        <title>Metabolic capabilities are highly conserved among human nasal-associated Corynebacterium species in pangenomic analyses.</title>
        <authorList>
            <person name="Tran T.H."/>
            <person name="Roberts A.Q."/>
            <person name="Escapa I.F."/>
            <person name="Gao W."/>
            <person name="Conlan S."/>
            <person name="Kong H."/>
            <person name="Segre J.A."/>
            <person name="Kelly M.S."/>
            <person name="Lemon K.P."/>
        </authorList>
    </citation>
    <scope>NUCLEOTIDE SEQUENCE [LARGE SCALE GENOMIC DNA]</scope>
    <source>
        <strain evidence="1 2">KPL3772</strain>
    </source>
</reference>
<proteinExistence type="predicted"/>
<accession>A0ABT7FZ78</accession>
<dbReference type="RefSeq" id="WP_284574869.1">
    <property type="nucleotide sequence ID" value="NZ_JASNUQ010000021.1"/>
</dbReference>